<dbReference type="PANTHER" id="PTHR22706">
    <property type="entry name" value="ASSEMBLY FACTOR FOR SPINDLE MICROTUBULES"/>
    <property type="match status" value="1"/>
</dbReference>
<dbReference type="GO" id="GO:0000922">
    <property type="term" value="C:spindle pole"/>
    <property type="evidence" value="ECO:0007669"/>
    <property type="project" value="TreeGrafter"/>
</dbReference>
<dbReference type="GO" id="GO:0007051">
    <property type="term" value="P:spindle organization"/>
    <property type="evidence" value="ECO:0007669"/>
    <property type="project" value="TreeGrafter"/>
</dbReference>
<dbReference type="FunFam" id="1.20.5.190:FF:000055">
    <property type="entry name" value="Putative microtubule-associated protein futsch"/>
    <property type="match status" value="1"/>
</dbReference>
<protein>
    <submittedName>
        <fullName evidence="6">SLBP_RNA_bind domain-containing protein</fullName>
    </submittedName>
</protein>
<organism evidence="6">
    <name type="scientific">Rodentolepis nana</name>
    <name type="common">Dwarf tapeworm</name>
    <name type="synonym">Hymenolepis nana</name>
    <dbReference type="NCBI Taxonomy" id="102285"/>
    <lineage>
        <taxon>Eukaryota</taxon>
        <taxon>Metazoa</taxon>
        <taxon>Spiralia</taxon>
        <taxon>Lophotrochozoa</taxon>
        <taxon>Platyhelminthes</taxon>
        <taxon>Cestoda</taxon>
        <taxon>Eucestoda</taxon>
        <taxon>Cyclophyllidea</taxon>
        <taxon>Hymenolepididae</taxon>
        <taxon>Rodentolepis</taxon>
    </lineage>
</organism>
<evidence type="ECO:0000256" key="5">
    <source>
        <dbReference type="SAM" id="MobiDB-lite"/>
    </source>
</evidence>
<evidence type="ECO:0000313" key="6">
    <source>
        <dbReference type="WBParaSite" id="HNAJ_0001255301-mRNA-1"/>
    </source>
</evidence>
<dbReference type="PROSITE" id="PS50096">
    <property type="entry name" value="IQ"/>
    <property type="match status" value="5"/>
</dbReference>
<dbReference type="PANTHER" id="PTHR22706:SF1">
    <property type="entry name" value="ASSEMBLY FACTOR FOR SPINDLE MICROTUBULES"/>
    <property type="match status" value="1"/>
</dbReference>
<dbReference type="Pfam" id="PF00612">
    <property type="entry name" value="IQ"/>
    <property type="match status" value="4"/>
</dbReference>
<dbReference type="AlphaFoldDB" id="A0A0R3TXF8"/>
<name>A0A0R3TXF8_RODNA</name>
<reference evidence="6" key="1">
    <citation type="submission" date="2017-02" db="UniProtKB">
        <authorList>
            <consortium name="WormBaseParasite"/>
        </authorList>
    </citation>
    <scope>IDENTIFICATION</scope>
</reference>
<dbReference type="InterPro" id="IPR000048">
    <property type="entry name" value="IQ_motif_EF-hand-BS"/>
</dbReference>
<dbReference type="WBParaSite" id="HNAJ_0001255301-mRNA-1">
    <property type="protein sequence ID" value="HNAJ_0001255301-mRNA-1"/>
    <property type="gene ID" value="HNAJ_0001255301"/>
</dbReference>
<evidence type="ECO:0000256" key="3">
    <source>
        <dbReference type="ARBA" id="ARBA00022737"/>
    </source>
</evidence>
<accession>A0A0R3TXF8</accession>
<dbReference type="GO" id="GO:0051295">
    <property type="term" value="P:establishment of meiotic spindle localization"/>
    <property type="evidence" value="ECO:0007669"/>
    <property type="project" value="TreeGrafter"/>
</dbReference>
<dbReference type="InterPro" id="IPR027417">
    <property type="entry name" value="P-loop_NTPase"/>
</dbReference>
<sequence length="231" mass="26804">MLNFPKFSLIRNFNEIFLQHAPEKASIKVQAHFHEYCARNHIQEKRGHTTEMTKPSNPDPNLAATKIQATYRGYRTRKELAHVRHSEPFSPSFEQLKISREERHGLSDVSNKPDHESMEDAEERRNRAATRIQAAYRGYHVRSHLGELHSSGGSSPCYSPQISGDEAATKIQAAFRGYRVRKNMRSQTAPIPRYDEQKYNEAARKIQANYRGYRVRKEFGNFVHHHNTNES</sequence>
<dbReference type="GO" id="GO:0005737">
    <property type="term" value="C:cytoplasm"/>
    <property type="evidence" value="ECO:0007669"/>
    <property type="project" value="UniProtKB-SubCell"/>
</dbReference>
<feature type="region of interest" description="Disordered" evidence="5">
    <location>
        <begin position="101"/>
        <end position="124"/>
    </location>
</feature>
<proteinExistence type="predicted"/>
<dbReference type="STRING" id="102285.A0A0R3TXF8"/>
<keyword evidence="3" id="KW-0677">Repeat</keyword>
<evidence type="ECO:0000256" key="2">
    <source>
        <dbReference type="ARBA" id="ARBA00022490"/>
    </source>
</evidence>
<dbReference type="CDD" id="cd23767">
    <property type="entry name" value="IQCD"/>
    <property type="match status" value="4"/>
</dbReference>
<keyword evidence="4" id="KW-0112">Calmodulin-binding</keyword>
<comment type="subcellular location">
    <subcellularLocation>
        <location evidence="1">Cytoplasm</location>
    </subcellularLocation>
</comment>
<dbReference type="InterPro" id="IPR051185">
    <property type="entry name" value="ASPM"/>
</dbReference>
<evidence type="ECO:0000256" key="4">
    <source>
        <dbReference type="ARBA" id="ARBA00022860"/>
    </source>
</evidence>
<dbReference type="Gene3D" id="1.20.5.190">
    <property type="match status" value="3"/>
</dbReference>
<keyword evidence="2" id="KW-0963">Cytoplasm</keyword>
<dbReference type="SMART" id="SM00015">
    <property type="entry name" value="IQ"/>
    <property type="match status" value="4"/>
</dbReference>
<dbReference type="GO" id="GO:0000278">
    <property type="term" value="P:mitotic cell cycle"/>
    <property type="evidence" value="ECO:0007669"/>
    <property type="project" value="TreeGrafter"/>
</dbReference>
<dbReference type="SUPFAM" id="SSF52540">
    <property type="entry name" value="P-loop containing nucleoside triphosphate hydrolases"/>
    <property type="match status" value="1"/>
</dbReference>
<evidence type="ECO:0000256" key="1">
    <source>
        <dbReference type="ARBA" id="ARBA00004496"/>
    </source>
</evidence>
<dbReference type="GO" id="GO:0005516">
    <property type="term" value="F:calmodulin binding"/>
    <property type="evidence" value="ECO:0007669"/>
    <property type="project" value="UniProtKB-KW"/>
</dbReference>